<dbReference type="PANTHER" id="PTHR23139">
    <property type="entry name" value="RNA-BINDING PROTEIN"/>
    <property type="match status" value="1"/>
</dbReference>
<dbReference type="InterPro" id="IPR012677">
    <property type="entry name" value="Nucleotide-bd_a/b_plait_sf"/>
</dbReference>
<dbReference type="SUPFAM" id="SSF54928">
    <property type="entry name" value="RNA-binding domain, RBD"/>
    <property type="match status" value="2"/>
</dbReference>
<reference evidence="7 8" key="1">
    <citation type="journal article" date="2024" name="Nat. Commun.">
        <title>Phylogenomics reveals the evolutionary origins of lichenization in chlorophyte algae.</title>
        <authorList>
            <person name="Puginier C."/>
            <person name="Libourel C."/>
            <person name="Otte J."/>
            <person name="Skaloud P."/>
            <person name="Haon M."/>
            <person name="Grisel S."/>
            <person name="Petersen M."/>
            <person name="Berrin J.G."/>
            <person name="Delaux P.M."/>
            <person name="Dal Grande F."/>
            <person name="Keller J."/>
        </authorList>
    </citation>
    <scope>NUCLEOTIDE SEQUENCE [LARGE SCALE GENOMIC DNA]</scope>
    <source>
        <strain evidence="7 8">SAG 2043</strain>
    </source>
</reference>
<dbReference type="EMBL" id="JALJOR010000002">
    <property type="protein sequence ID" value="KAK9824055.1"/>
    <property type="molecule type" value="Genomic_DNA"/>
</dbReference>
<comment type="caution">
    <text evidence="7">The sequence shown here is derived from an EMBL/GenBank/DDBJ whole genome shotgun (WGS) entry which is preliminary data.</text>
</comment>
<dbReference type="SMART" id="SM00361">
    <property type="entry name" value="RRM_1"/>
    <property type="match status" value="1"/>
</dbReference>
<evidence type="ECO:0000256" key="2">
    <source>
        <dbReference type="ARBA" id="ARBA00022884"/>
    </source>
</evidence>
<evidence type="ECO:0000256" key="5">
    <source>
        <dbReference type="SAM" id="MobiDB-lite"/>
    </source>
</evidence>
<dbReference type="CDD" id="cd12254">
    <property type="entry name" value="RRM_hnRNPH_ESRPs_RBM12_like"/>
    <property type="match status" value="1"/>
</dbReference>
<keyword evidence="3" id="KW-0508">mRNA splicing</keyword>
<proteinExistence type="predicted"/>
<dbReference type="PROSITE" id="PS50102">
    <property type="entry name" value="RRM"/>
    <property type="match status" value="2"/>
</dbReference>
<keyword evidence="1" id="KW-0507">mRNA processing</keyword>
<gene>
    <name evidence="7" type="ORF">WJX72_007388</name>
</gene>
<accession>A0AAW1QRI1</accession>
<evidence type="ECO:0000259" key="6">
    <source>
        <dbReference type="PROSITE" id="PS50102"/>
    </source>
</evidence>
<feature type="region of interest" description="Disordered" evidence="5">
    <location>
        <begin position="1"/>
        <end position="41"/>
    </location>
</feature>
<name>A0AAW1QRI1_9CHLO</name>
<dbReference type="GO" id="GO:0003723">
    <property type="term" value="F:RNA binding"/>
    <property type="evidence" value="ECO:0007669"/>
    <property type="project" value="UniProtKB-UniRule"/>
</dbReference>
<evidence type="ECO:0000256" key="1">
    <source>
        <dbReference type="ARBA" id="ARBA00022664"/>
    </source>
</evidence>
<dbReference type="Gene3D" id="3.30.70.330">
    <property type="match status" value="3"/>
</dbReference>
<dbReference type="SMART" id="SM00360">
    <property type="entry name" value="RRM"/>
    <property type="match status" value="2"/>
</dbReference>
<dbReference type="InterPro" id="IPR000504">
    <property type="entry name" value="RRM_dom"/>
</dbReference>
<organism evidence="7 8">
    <name type="scientific">[Myrmecia] bisecta</name>
    <dbReference type="NCBI Taxonomy" id="41462"/>
    <lineage>
        <taxon>Eukaryota</taxon>
        <taxon>Viridiplantae</taxon>
        <taxon>Chlorophyta</taxon>
        <taxon>core chlorophytes</taxon>
        <taxon>Trebouxiophyceae</taxon>
        <taxon>Trebouxiales</taxon>
        <taxon>Trebouxiaceae</taxon>
        <taxon>Myrmecia</taxon>
    </lineage>
</organism>
<dbReference type="GO" id="GO:0008380">
    <property type="term" value="P:RNA splicing"/>
    <property type="evidence" value="ECO:0007669"/>
    <property type="project" value="UniProtKB-KW"/>
</dbReference>
<keyword evidence="2 4" id="KW-0694">RNA-binding</keyword>
<feature type="domain" description="RRM" evidence="6">
    <location>
        <begin position="109"/>
        <end position="192"/>
    </location>
</feature>
<protein>
    <recommendedName>
        <fullName evidence="6">RRM domain-containing protein</fullName>
    </recommendedName>
</protein>
<sequence length="474" mass="50187">MLWPQTHISPDRVPENAQSVPAAEGSAVGQGPEIGTGNASTAAEIEAEAEGTAESGVTEIVTGAATSMQMQALQAIQQQQLQKQLLTQQLLMQQQAMGGAGLLSNKKQREVYVGNLTIGVVNDLMLRELFNGALSHLVPDPVANPPVVSAQLDPSGRFGFVEVRTEELASAAMQLDKVELCGRHINVGRPKGYIEPPAGAAPTPAINMAQMFAAQMRQQAVAPPPAASAVLLLENMMLVSALRDPQERQDVREDVEEEASKYGAVVGVAVPPPPLSLADNQPGRVYVKFAAPGEAQKAKDVFQGRQFDGNVIKAALSSDEDFQKAQQGEWIMAPGSSPLPLPPPPALGMMPVGAAAVPPGAVGGLGLAFNPDQVPVQEGWVKMRGIPFTATKRDIAEFFENCGAMSDEKVKLVVGADGRPTGEAYVEISGPNAKLPLALAKDRQMMPNSSRYVEIFTSNKDEVDRRALTGVLIV</sequence>
<dbReference type="AlphaFoldDB" id="A0AAW1QRI1"/>
<feature type="domain" description="RRM" evidence="6">
    <location>
        <begin position="235"/>
        <end position="319"/>
    </location>
</feature>
<evidence type="ECO:0000256" key="4">
    <source>
        <dbReference type="PROSITE-ProRule" id="PRU00176"/>
    </source>
</evidence>
<keyword evidence="8" id="KW-1185">Reference proteome</keyword>
<dbReference type="InterPro" id="IPR035979">
    <property type="entry name" value="RBD_domain_sf"/>
</dbReference>
<dbReference type="CDD" id="cd12232">
    <property type="entry name" value="RRM3_U2AF65"/>
    <property type="match status" value="1"/>
</dbReference>
<dbReference type="Proteomes" id="UP001489004">
    <property type="component" value="Unassembled WGS sequence"/>
</dbReference>
<evidence type="ECO:0000256" key="3">
    <source>
        <dbReference type="ARBA" id="ARBA00023187"/>
    </source>
</evidence>
<evidence type="ECO:0000313" key="8">
    <source>
        <dbReference type="Proteomes" id="UP001489004"/>
    </source>
</evidence>
<dbReference type="Pfam" id="PF00076">
    <property type="entry name" value="RRM_1"/>
    <property type="match status" value="1"/>
</dbReference>
<dbReference type="InterPro" id="IPR003954">
    <property type="entry name" value="RRM_euk-type"/>
</dbReference>
<dbReference type="GO" id="GO:0006397">
    <property type="term" value="P:mRNA processing"/>
    <property type="evidence" value="ECO:0007669"/>
    <property type="project" value="UniProtKB-KW"/>
</dbReference>
<evidence type="ECO:0000313" key="7">
    <source>
        <dbReference type="EMBL" id="KAK9824055.1"/>
    </source>
</evidence>